<feature type="region of interest" description="Disordered" evidence="1">
    <location>
        <begin position="46"/>
        <end position="92"/>
    </location>
</feature>
<evidence type="ECO:0000313" key="3">
    <source>
        <dbReference type="Proteomes" id="UP000324222"/>
    </source>
</evidence>
<name>A0A5B7FKY5_PORTR</name>
<feature type="compositionally biased region" description="Basic and acidic residues" evidence="1">
    <location>
        <begin position="67"/>
        <end position="92"/>
    </location>
</feature>
<sequence length="92" mass="10553">MVVNICTVTLSLVLTPKSIDVYIWRWPHKPTNPRVAAVKGEEGIRNKGMGGRWKAGEDVEDNEEEEKQTLEPQEEKVKTKINKREEGYKGRC</sequence>
<dbReference type="Proteomes" id="UP000324222">
    <property type="component" value="Unassembled WGS sequence"/>
</dbReference>
<dbReference type="AlphaFoldDB" id="A0A5B7FKY5"/>
<reference evidence="2 3" key="1">
    <citation type="submission" date="2019-05" db="EMBL/GenBank/DDBJ databases">
        <title>Another draft genome of Portunus trituberculatus and its Hox gene families provides insights of decapod evolution.</title>
        <authorList>
            <person name="Jeong J.-H."/>
            <person name="Song I."/>
            <person name="Kim S."/>
            <person name="Choi T."/>
            <person name="Kim D."/>
            <person name="Ryu S."/>
            <person name="Kim W."/>
        </authorList>
    </citation>
    <scope>NUCLEOTIDE SEQUENCE [LARGE SCALE GENOMIC DNA]</scope>
    <source>
        <tissue evidence="2">Muscle</tissue>
    </source>
</reference>
<proteinExistence type="predicted"/>
<dbReference type="EMBL" id="VSRR010008103">
    <property type="protein sequence ID" value="MPC48091.1"/>
    <property type="molecule type" value="Genomic_DNA"/>
</dbReference>
<evidence type="ECO:0000256" key="1">
    <source>
        <dbReference type="SAM" id="MobiDB-lite"/>
    </source>
</evidence>
<protein>
    <submittedName>
        <fullName evidence="2">Uncharacterized protein</fullName>
    </submittedName>
</protein>
<evidence type="ECO:0000313" key="2">
    <source>
        <dbReference type="EMBL" id="MPC48091.1"/>
    </source>
</evidence>
<accession>A0A5B7FKY5</accession>
<gene>
    <name evidence="2" type="ORF">E2C01_041856</name>
</gene>
<keyword evidence="3" id="KW-1185">Reference proteome</keyword>
<organism evidence="2 3">
    <name type="scientific">Portunus trituberculatus</name>
    <name type="common">Swimming crab</name>
    <name type="synonym">Neptunus trituberculatus</name>
    <dbReference type="NCBI Taxonomy" id="210409"/>
    <lineage>
        <taxon>Eukaryota</taxon>
        <taxon>Metazoa</taxon>
        <taxon>Ecdysozoa</taxon>
        <taxon>Arthropoda</taxon>
        <taxon>Crustacea</taxon>
        <taxon>Multicrustacea</taxon>
        <taxon>Malacostraca</taxon>
        <taxon>Eumalacostraca</taxon>
        <taxon>Eucarida</taxon>
        <taxon>Decapoda</taxon>
        <taxon>Pleocyemata</taxon>
        <taxon>Brachyura</taxon>
        <taxon>Eubrachyura</taxon>
        <taxon>Portunoidea</taxon>
        <taxon>Portunidae</taxon>
        <taxon>Portuninae</taxon>
        <taxon>Portunus</taxon>
    </lineage>
</organism>
<comment type="caution">
    <text evidence="2">The sequence shown here is derived from an EMBL/GenBank/DDBJ whole genome shotgun (WGS) entry which is preliminary data.</text>
</comment>